<gene>
    <name evidence="2" type="ORF">SAMN05216275_102369</name>
</gene>
<sequence>MTLALDLKLRDPAGTEAFLDGHRTSARPSLGRLLPALFGLSSAATIQTNTYRTKVDTPRKQRKIRRPRQRRIEQG</sequence>
<dbReference type="GeneID" id="96296700"/>
<evidence type="ECO:0000313" key="3">
    <source>
        <dbReference type="Proteomes" id="UP000199111"/>
    </source>
</evidence>
<feature type="region of interest" description="Disordered" evidence="1">
    <location>
        <begin position="52"/>
        <end position="75"/>
    </location>
</feature>
<dbReference type="Proteomes" id="UP000199111">
    <property type="component" value="Unassembled WGS sequence"/>
</dbReference>
<dbReference type="AlphaFoldDB" id="A0A1I3H6E5"/>
<keyword evidence="3" id="KW-1185">Reference proteome</keyword>
<evidence type="ECO:0000313" key="2">
    <source>
        <dbReference type="EMBL" id="SFI31127.1"/>
    </source>
</evidence>
<dbReference type="RefSeq" id="WP_093885677.1">
    <property type="nucleotide sequence ID" value="NZ_FOQY01000002.1"/>
</dbReference>
<accession>A0A1I3H6E5</accession>
<name>A0A1I3H6E5_9ACTN</name>
<dbReference type="EMBL" id="FOQY01000002">
    <property type="protein sequence ID" value="SFI31127.1"/>
    <property type="molecule type" value="Genomic_DNA"/>
</dbReference>
<feature type="compositionally biased region" description="Basic residues" evidence="1">
    <location>
        <begin position="60"/>
        <end position="69"/>
    </location>
</feature>
<organism evidence="2 3">
    <name type="scientific">Streptosporangium canum</name>
    <dbReference type="NCBI Taxonomy" id="324952"/>
    <lineage>
        <taxon>Bacteria</taxon>
        <taxon>Bacillati</taxon>
        <taxon>Actinomycetota</taxon>
        <taxon>Actinomycetes</taxon>
        <taxon>Streptosporangiales</taxon>
        <taxon>Streptosporangiaceae</taxon>
        <taxon>Streptosporangium</taxon>
    </lineage>
</organism>
<proteinExistence type="predicted"/>
<reference evidence="3" key="1">
    <citation type="submission" date="2016-10" db="EMBL/GenBank/DDBJ databases">
        <authorList>
            <person name="Varghese N."/>
            <person name="Submissions S."/>
        </authorList>
    </citation>
    <scope>NUCLEOTIDE SEQUENCE [LARGE SCALE GENOMIC DNA]</scope>
    <source>
        <strain evidence="3">CGMCC 4.2126</strain>
    </source>
</reference>
<protein>
    <submittedName>
        <fullName evidence="2">Uncharacterized protein</fullName>
    </submittedName>
</protein>
<evidence type="ECO:0000256" key="1">
    <source>
        <dbReference type="SAM" id="MobiDB-lite"/>
    </source>
</evidence>